<comment type="caution">
    <text evidence="1">The sequence shown here is derived from an EMBL/GenBank/DDBJ whole genome shotgun (WGS) entry which is preliminary data.</text>
</comment>
<proteinExistence type="predicted"/>
<dbReference type="EMBL" id="AAGK01000002">
    <property type="protein sequence ID" value="EAN32847.1"/>
    <property type="molecule type" value="Genomic_DNA"/>
</dbReference>
<reference evidence="1 2" key="1">
    <citation type="journal article" date="2005" name="Science">
        <title>Genome sequence of Theileria parva, a bovine pathogen that transforms lymphocytes.</title>
        <authorList>
            <person name="Gardner M.J."/>
            <person name="Bishop R."/>
            <person name="Shah T."/>
            <person name="de Villiers E.P."/>
            <person name="Carlton J.M."/>
            <person name="Hall N."/>
            <person name="Ren Q."/>
            <person name="Paulsen I.T."/>
            <person name="Pain A."/>
            <person name="Berriman M."/>
            <person name="Wilson R.J.M."/>
            <person name="Sato S."/>
            <person name="Ralph S.A."/>
            <person name="Mann D.J."/>
            <person name="Xiong Z."/>
            <person name="Shallom S.J."/>
            <person name="Weidman J."/>
            <person name="Jiang L."/>
            <person name="Lynn J."/>
            <person name="Weaver B."/>
            <person name="Shoaibi A."/>
            <person name="Domingo A.R."/>
            <person name="Wasawo D."/>
            <person name="Crabtree J."/>
            <person name="Wortman J.R."/>
            <person name="Haas B."/>
            <person name="Angiuoli S.V."/>
            <person name="Creasy T.H."/>
            <person name="Lu C."/>
            <person name="Suh B."/>
            <person name="Silva J.C."/>
            <person name="Utterback T.R."/>
            <person name="Feldblyum T.V."/>
            <person name="Pertea M."/>
            <person name="Allen J."/>
            <person name="Nierman W.C."/>
            <person name="Taracha E.L.N."/>
            <person name="Salzberg S.L."/>
            <person name="White O.R."/>
            <person name="Fitzhugh H.A."/>
            <person name="Morzaria S."/>
            <person name="Venter J.C."/>
            <person name="Fraser C.M."/>
            <person name="Nene V."/>
        </authorList>
    </citation>
    <scope>NUCLEOTIDE SEQUENCE [LARGE SCALE GENOMIC DNA]</scope>
    <source>
        <strain evidence="1 2">Muguga</strain>
    </source>
</reference>
<organism evidence="1 2">
    <name type="scientific">Theileria parva</name>
    <name type="common">East coast fever infection agent</name>
    <dbReference type="NCBI Taxonomy" id="5875"/>
    <lineage>
        <taxon>Eukaryota</taxon>
        <taxon>Sar</taxon>
        <taxon>Alveolata</taxon>
        <taxon>Apicomplexa</taxon>
        <taxon>Aconoidasida</taxon>
        <taxon>Piroplasmida</taxon>
        <taxon>Theileriidae</taxon>
        <taxon>Theileria</taxon>
    </lineage>
</organism>
<dbReference type="GeneID" id="3502079"/>
<dbReference type="VEuPathDB" id="PiroplasmaDB:TpMuguga_02g00564"/>
<dbReference type="AlphaFoldDB" id="Q4N4S6"/>
<dbReference type="InParanoid" id="Q4N4S6"/>
<dbReference type="Proteomes" id="UP000001949">
    <property type="component" value="Unassembled WGS sequence"/>
</dbReference>
<protein>
    <submittedName>
        <fullName evidence="1">Uncharacterized protein</fullName>
    </submittedName>
</protein>
<sequence>MEKAQTLYEKADTLANTTESALAQLKSPAGNLKNAAKGSGSLYEKAKDLAKDIGNDGKAGDVITAFEDVRTKYNELTGNLNYNTYKDNEKVKAVDDAYKSLKDVYDTILNVKKANLLKAQVGDGNADQKIWSKAKDLYTKANLLATAVSSNNELKDPVDALATAVGADDNNGLRKALSELNSDTDTNKADFVKKAMEVISNYNSVNNAYNAVKAKQQEYTAALTTSESAKYTQVTSNFTQLERAYNLANCKAITPILDKLWIRYSSITCTWSNLKFYSIYRHTGTLPPSTQHIHHTYNTIII</sequence>
<dbReference type="eggNOG" id="ENOG502QX7S">
    <property type="taxonomic scope" value="Eukaryota"/>
</dbReference>
<evidence type="ECO:0000313" key="2">
    <source>
        <dbReference type="Proteomes" id="UP000001949"/>
    </source>
</evidence>
<gene>
    <name evidence="1" type="ordered locus">TP02_0564</name>
</gene>
<dbReference type="OMA" id="LANCKAI"/>
<keyword evidence="2" id="KW-1185">Reference proteome</keyword>
<dbReference type="KEGG" id="tpv:TP02_0564"/>
<evidence type="ECO:0000313" key="1">
    <source>
        <dbReference type="EMBL" id="EAN32847.1"/>
    </source>
</evidence>
<accession>Q4N4S6</accession>
<name>Q4N4S6_THEPA</name>
<dbReference type="RefSeq" id="XP_765130.1">
    <property type="nucleotide sequence ID" value="XM_760037.1"/>
</dbReference>